<keyword evidence="1" id="KW-0411">Iron-sulfur</keyword>
<dbReference type="InterPro" id="IPR001433">
    <property type="entry name" value="OxRdtase_FAD/NAD-bd"/>
</dbReference>
<dbReference type="PROSITE" id="PS51085">
    <property type="entry name" value="2FE2S_FER_2"/>
    <property type="match status" value="1"/>
</dbReference>
<dbReference type="PROSITE" id="PS00197">
    <property type="entry name" value="2FE2S_FER_1"/>
    <property type="match status" value="1"/>
</dbReference>
<dbReference type="RefSeq" id="WP_017845563.1">
    <property type="nucleotide sequence ID" value="NZ_AOUH01000011.1"/>
</dbReference>
<dbReference type="GO" id="GO:0051537">
    <property type="term" value="F:2 iron, 2 sulfur cluster binding"/>
    <property type="evidence" value="ECO:0007669"/>
    <property type="project" value="InterPro"/>
</dbReference>
<dbReference type="InterPro" id="IPR050415">
    <property type="entry name" value="MRET"/>
</dbReference>
<dbReference type="SUPFAM" id="SSF54292">
    <property type="entry name" value="2Fe-2S ferredoxin-like"/>
    <property type="match status" value="1"/>
</dbReference>
<dbReference type="GO" id="GO:0016491">
    <property type="term" value="F:oxidoreductase activity"/>
    <property type="evidence" value="ECO:0007669"/>
    <property type="project" value="InterPro"/>
</dbReference>
<dbReference type="InterPro" id="IPR017927">
    <property type="entry name" value="FAD-bd_FR_type"/>
</dbReference>
<dbReference type="InterPro" id="IPR006058">
    <property type="entry name" value="2Fe2S_fd_BS"/>
</dbReference>
<dbReference type="PRINTS" id="PR00410">
    <property type="entry name" value="PHEHYDRXLASE"/>
</dbReference>
<dbReference type="PANTHER" id="PTHR47354:SF5">
    <property type="entry name" value="PROTEIN RFBI"/>
    <property type="match status" value="1"/>
</dbReference>
<dbReference type="InterPro" id="IPR001709">
    <property type="entry name" value="Flavoprot_Pyr_Nucl_cyt_Rdtase"/>
</dbReference>
<dbReference type="InterPro" id="IPR036010">
    <property type="entry name" value="2Fe-2S_ferredoxin-like_sf"/>
</dbReference>
<protein>
    <submittedName>
        <fullName evidence="5">CDP-6-deoxy-delta-3,4-glucoseen reductase</fullName>
    </submittedName>
</protein>
<feature type="domain" description="FAD-binding FR-type" evidence="4">
    <location>
        <begin position="100"/>
        <end position="200"/>
    </location>
</feature>
<evidence type="ECO:0000313" key="5">
    <source>
        <dbReference type="EMBL" id="SBW81231.1"/>
    </source>
</evidence>
<dbReference type="Pfam" id="PF00970">
    <property type="entry name" value="FAD_binding_6"/>
    <property type="match status" value="1"/>
</dbReference>
<evidence type="ECO:0000259" key="4">
    <source>
        <dbReference type="PROSITE" id="PS51384"/>
    </source>
</evidence>
<dbReference type="Gene3D" id="3.10.20.30">
    <property type="match status" value="1"/>
</dbReference>
<dbReference type="CDD" id="cd06189">
    <property type="entry name" value="flavin_oxioreductase"/>
    <property type="match status" value="1"/>
</dbReference>
<evidence type="ECO:0000313" key="6">
    <source>
        <dbReference type="Proteomes" id="UP000245431"/>
    </source>
</evidence>
<comment type="cofactor">
    <cofactor evidence="2">
        <name>[2Fe-2S] cluster</name>
        <dbReference type="ChEBI" id="CHEBI:190135"/>
    </cofactor>
</comment>
<dbReference type="PRINTS" id="PR00371">
    <property type="entry name" value="FPNCR"/>
</dbReference>
<dbReference type="InterPro" id="IPR008333">
    <property type="entry name" value="Cbr1-like_FAD-bd_dom"/>
</dbReference>
<evidence type="ECO:0000259" key="3">
    <source>
        <dbReference type="PROSITE" id="PS51085"/>
    </source>
</evidence>
<keyword evidence="1" id="KW-0479">Metal-binding</keyword>
<dbReference type="InterPro" id="IPR001041">
    <property type="entry name" value="2Fe-2S_ferredoxin-type"/>
</dbReference>
<name>A0A1D3JZ54_PSEVE</name>
<dbReference type="PANTHER" id="PTHR47354">
    <property type="entry name" value="NADH OXIDOREDUCTASE HCR"/>
    <property type="match status" value="1"/>
</dbReference>
<dbReference type="InterPro" id="IPR012675">
    <property type="entry name" value="Beta-grasp_dom_sf"/>
</dbReference>
<dbReference type="Proteomes" id="UP000245431">
    <property type="component" value="Chromosome PVE_r1"/>
</dbReference>
<dbReference type="EMBL" id="LT599583">
    <property type="protein sequence ID" value="SBW81231.1"/>
    <property type="molecule type" value="Genomic_DNA"/>
</dbReference>
<organism evidence="5 6">
    <name type="scientific">Pseudomonas veronii 1YdBTEX2</name>
    <dbReference type="NCBI Taxonomy" id="1295141"/>
    <lineage>
        <taxon>Bacteria</taxon>
        <taxon>Pseudomonadati</taxon>
        <taxon>Pseudomonadota</taxon>
        <taxon>Gammaproteobacteria</taxon>
        <taxon>Pseudomonadales</taxon>
        <taxon>Pseudomonadaceae</taxon>
        <taxon>Pseudomonas</taxon>
    </lineage>
</organism>
<dbReference type="SUPFAM" id="SSF52343">
    <property type="entry name" value="Ferredoxin reductase-like, C-terminal NADP-linked domain"/>
    <property type="match status" value="1"/>
</dbReference>
<dbReference type="CDD" id="cd00207">
    <property type="entry name" value="fer2"/>
    <property type="match status" value="1"/>
</dbReference>
<dbReference type="Pfam" id="PF00111">
    <property type="entry name" value="Fer2"/>
    <property type="match status" value="1"/>
</dbReference>
<dbReference type="Gene3D" id="2.40.30.10">
    <property type="entry name" value="Translation factors"/>
    <property type="match status" value="1"/>
</dbReference>
<accession>A0A1D3JZ54</accession>
<evidence type="ECO:0000256" key="2">
    <source>
        <dbReference type="ARBA" id="ARBA00034078"/>
    </source>
</evidence>
<dbReference type="Pfam" id="PF00175">
    <property type="entry name" value="NAD_binding_1"/>
    <property type="match status" value="1"/>
</dbReference>
<dbReference type="AlphaFoldDB" id="A0A1D3JZ54"/>
<feature type="domain" description="2Fe-2S ferredoxin-type" evidence="3">
    <location>
        <begin position="3"/>
        <end position="93"/>
    </location>
</feature>
<sequence>MSYQLQILPVGLSCPLLPEQTVLDAALADGLMLKHSCRTGTCGSCKGQVLSGEVEHGDSPLEVLSAAERARGLALFCCATARSDLVIDAPEVTALRGIGIQQMGVRVASLDKVSSDVAVLRLTLAPGAGFTYFPGQYVQVLLKDGSRRSYSMATHTPRDNQLELHIRHMPGGVFSGHVFNALQPKAILRMEGPFGSFYLRDSERPMIFLASGTGFAPIQALLEQLREQGHNRRPVYLYWGGRRREDLYRHEQLLAWEAQLPWLRYTPVLSDPTAACDWQGATGFVHRQVLSDFQSLKGFEVYACGAPIVVDSARRDYVELRQLEAADFYADAFV</sequence>
<dbReference type="PROSITE" id="PS51384">
    <property type="entry name" value="FAD_FR"/>
    <property type="match status" value="1"/>
</dbReference>
<gene>
    <name evidence="5" type="ORF">PVE_R1G3349</name>
</gene>
<evidence type="ECO:0000256" key="1">
    <source>
        <dbReference type="ARBA" id="ARBA00023014"/>
    </source>
</evidence>
<dbReference type="SUPFAM" id="SSF63380">
    <property type="entry name" value="Riboflavin synthase domain-like"/>
    <property type="match status" value="1"/>
</dbReference>
<keyword evidence="1" id="KW-0408">Iron</keyword>
<reference evidence="6" key="1">
    <citation type="submission" date="2016-07" db="EMBL/GenBank/DDBJ databases">
        <authorList>
            <person name="Florea S."/>
            <person name="Webb J.S."/>
            <person name="Jaromczyk J."/>
            <person name="Schardl C.L."/>
        </authorList>
    </citation>
    <scope>NUCLEOTIDE SEQUENCE [LARGE SCALE GENOMIC DNA]</scope>
    <source>
        <strain evidence="6">1YdBTEX2</strain>
    </source>
</reference>
<dbReference type="InterPro" id="IPR039261">
    <property type="entry name" value="FNR_nucleotide-bd"/>
</dbReference>
<proteinExistence type="predicted"/>
<dbReference type="Gene3D" id="3.40.50.80">
    <property type="entry name" value="Nucleotide-binding domain of ferredoxin-NADP reductase (FNR) module"/>
    <property type="match status" value="1"/>
</dbReference>
<dbReference type="InterPro" id="IPR017938">
    <property type="entry name" value="Riboflavin_synthase-like_b-brl"/>
</dbReference>